<keyword evidence="3" id="KW-1185">Reference proteome</keyword>
<proteinExistence type="predicted"/>
<dbReference type="EMBL" id="NBSH01000010">
    <property type="protein sequence ID" value="ORX35531.1"/>
    <property type="molecule type" value="Genomic_DNA"/>
</dbReference>
<dbReference type="RefSeq" id="XP_021869695.1">
    <property type="nucleotide sequence ID" value="XM_022014150.1"/>
</dbReference>
<evidence type="ECO:0000256" key="1">
    <source>
        <dbReference type="SAM" id="SignalP"/>
    </source>
</evidence>
<evidence type="ECO:0000313" key="2">
    <source>
        <dbReference type="EMBL" id="ORX35531.1"/>
    </source>
</evidence>
<evidence type="ECO:0008006" key="4">
    <source>
        <dbReference type="Google" id="ProtNLM"/>
    </source>
</evidence>
<gene>
    <name evidence="2" type="ORF">BD324DRAFT_609331</name>
</gene>
<accession>A0A1Y1UBW3</accession>
<protein>
    <recommendedName>
        <fullName evidence="4">DUF4185 domain-containing protein</fullName>
    </recommendedName>
</protein>
<reference evidence="2 3" key="1">
    <citation type="submission" date="2017-03" db="EMBL/GenBank/DDBJ databases">
        <title>Widespread Adenine N6-methylation of Active Genes in Fungi.</title>
        <authorList>
            <consortium name="DOE Joint Genome Institute"/>
            <person name="Mondo S.J."/>
            <person name="Dannebaum R.O."/>
            <person name="Kuo R.C."/>
            <person name="Louie K.B."/>
            <person name="Bewick A.J."/>
            <person name="Labutti K."/>
            <person name="Haridas S."/>
            <person name="Kuo A."/>
            <person name="Salamov A."/>
            <person name="Ahrendt S.R."/>
            <person name="Lau R."/>
            <person name="Bowen B.P."/>
            <person name="Lipzen A."/>
            <person name="Sullivan W."/>
            <person name="Andreopoulos W.B."/>
            <person name="Clum A."/>
            <person name="Lindquist E."/>
            <person name="Daum C."/>
            <person name="Northen T.R."/>
            <person name="Ramamoorthy G."/>
            <person name="Schmitz R.J."/>
            <person name="Gryganskyi A."/>
            <person name="Culley D."/>
            <person name="Magnuson J."/>
            <person name="James T.Y."/>
            <person name="O'Malley M.A."/>
            <person name="Stajich J.E."/>
            <person name="Spatafora J.W."/>
            <person name="Visel A."/>
            <person name="Grigoriev I.V."/>
        </authorList>
    </citation>
    <scope>NUCLEOTIDE SEQUENCE [LARGE SCALE GENOMIC DNA]</scope>
    <source>
        <strain evidence="2 3">NRRL Y-17943</strain>
    </source>
</reference>
<feature type="chain" id="PRO_5012259930" description="DUF4185 domain-containing protein" evidence="1">
    <location>
        <begin position="18"/>
        <end position="424"/>
    </location>
</feature>
<keyword evidence="1" id="KW-0732">Signal</keyword>
<dbReference type="InParanoid" id="A0A1Y1UBW3"/>
<dbReference type="Proteomes" id="UP000193218">
    <property type="component" value="Unassembled WGS sequence"/>
</dbReference>
<comment type="caution">
    <text evidence="2">The sequence shown here is derived from an EMBL/GenBank/DDBJ whole genome shotgun (WGS) entry which is preliminary data.</text>
</comment>
<dbReference type="AlphaFoldDB" id="A0A1Y1UBW3"/>
<organism evidence="2 3">
    <name type="scientific">Kockovaella imperatae</name>
    <dbReference type="NCBI Taxonomy" id="4999"/>
    <lineage>
        <taxon>Eukaryota</taxon>
        <taxon>Fungi</taxon>
        <taxon>Dikarya</taxon>
        <taxon>Basidiomycota</taxon>
        <taxon>Agaricomycotina</taxon>
        <taxon>Tremellomycetes</taxon>
        <taxon>Tremellales</taxon>
        <taxon>Cuniculitremaceae</taxon>
        <taxon>Kockovaella</taxon>
    </lineage>
</organism>
<name>A0A1Y1UBW3_9TREE</name>
<dbReference type="OrthoDB" id="2583188at2759"/>
<feature type="signal peptide" evidence="1">
    <location>
        <begin position="1"/>
        <end position="17"/>
    </location>
</feature>
<sequence length="424" mass="46299">MISSIKALLLLTASVSAAPAARNLLTPKLVKTPELKGVALDPNLIRDSCISTYELIDGRVLWLCRDTIILKNQSIPYYFEHGQLFGGGAAGLVSSSASWSDQGLLGPDFVQPPPQQGQKDVTSLYPAQLTQYGGSSIYDQDLAYVPYQPDECDGIPAGTSGGNCNDGTRYALWPDSPPVVTNTALDGTVTMHLYLRVPHTGFLRIVDFYPPCSLFKLTYTPNTDKTVLPSISLVAQDFFPRYVFNYGDFAHAKDPLGQTLYLWAQSFQGNYGLARVPVNAVEDLSQYEYYYSNGTGWSSVQPNVNQTEAYVDIGGLGASGQATIYWNPFFGQYVAFGQLEGEFVANLYMSLASNPEGPWSDATLVYSFPTGPSGNGYTLAAHPEMSLLPNEIYISYTGSSDYNNNTNDQVYNTPIYKLTFGLGL</sequence>
<dbReference type="GeneID" id="33555958"/>
<evidence type="ECO:0000313" key="3">
    <source>
        <dbReference type="Proteomes" id="UP000193218"/>
    </source>
</evidence>